<protein>
    <recommendedName>
        <fullName evidence="1">PPM-type phosphatase domain-containing protein</fullName>
    </recommendedName>
</protein>
<organism evidence="2 3">
    <name type="scientific">Desulfonema ishimotonii</name>
    <dbReference type="NCBI Taxonomy" id="45657"/>
    <lineage>
        <taxon>Bacteria</taxon>
        <taxon>Pseudomonadati</taxon>
        <taxon>Thermodesulfobacteriota</taxon>
        <taxon>Desulfobacteria</taxon>
        <taxon>Desulfobacterales</taxon>
        <taxon>Desulfococcaceae</taxon>
        <taxon>Desulfonema</taxon>
    </lineage>
</organism>
<evidence type="ECO:0000313" key="3">
    <source>
        <dbReference type="Proteomes" id="UP000288096"/>
    </source>
</evidence>
<proteinExistence type="predicted"/>
<dbReference type="InterPro" id="IPR036457">
    <property type="entry name" value="PPM-type-like_dom_sf"/>
</dbReference>
<feature type="domain" description="PPM-type phosphatase" evidence="1">
    <location>
        <begin position="16"/>
        <end position="215"/>
    </location>
</feature>
<gene>
    <name evidence="2" type="ORF">DENIS_3778</name>
</gene>
<name>A0A401G0R2_9BACT</name>
<reference evidence="3" key="1">
    <citation type="submission" date="2017-11" db="EMBL/GenBank/DDBJ databases">
        <authorList>
            <person name="Watanabe M."/>
            <person name="Kojima H."/>
        </authorList>
    </citation>
    <scope>NUCLEOTIDE SEQUENCE [LARGE SCALE GENOMIC DNA]</scope>
    <source>
        <strain evidence="3">Tokyo 01</strain>
    </source>
</reference>
<dbReference type="SUPFAM" id="SSF81606">
    <property type="entry name" value="PP2C-like"/>
    <property type="match status" value="1"/>
</dbReference>
<evidence type="ECO:0000259" key="1">
    <source>
        <dbReference type="Pfam" id="PF13672"/>
    </source>
</evidence>
<sequence length="272" mass="30117">MKLNADHYFTGKNRHRPCEDYAVSGTEPVPYAILADGCSASPGSHTGAMLLALSARREVRRIFRRGAAQSVPDYEALGRAVIRRAARMARLADLPETALDATLMTAFVTAETVIVHAYGDGFIIAKRRGKPDLCVAEIRYETNAPYYLSYQTDRARNRRYGVEMDGAKVIQCDGESLRVGYDAPVCYRFPVREFSLVALASDGLASFADKIAPEKGLIPATDMIREFTAFRNFNGQFVRRRARRAVTTCEKRGVVSTDDISVAAIYAEEETP</sequence>
<dbReference type="AlphaFoldDB" id="A0A401G0R2"/>
<dbReference type="InterPro" id="IPR001932">
    <property type="entry name" value="PPM-type_phosphatase-like_dom"/>
</dbReference>
<dbReference type="Proteomes" id="UP000288096">
    <property type="component" value="Unassembled WGS sequence"/>
</dbReference>
<accession>A0A401G0R2</accession>
<keyword evidence="3" id="KW-1185">Reference proteome</keyword>
<dbReference type="EMBL" id="BEXT01000001">
    <property type="protein sequence ID" value="GBC62801.1"/>
    <property type="molecule type" value="Genomic_DNA"/>
</dbReference>
<reference evidence="3" key="2">
    <citation type="submission" date="2019-01" db="EMBL/GenBank/DDBJ databases">
        <title>Genome sequence of Desulfonema ishimotonii strain Tokyo 01.</title>
        <authorList>
            <person name="Fukui M."/>
        </authorList>
    </citation>
    <scope>NUCLEOTIDE SEQUENCE [LARGE SCALE GENOMIC DNA]</scope>
    <source>
        <strain evidence="3">Tokyo 01</strain>
    </source>
</reference>
<dbReference type="Pfam" id="PF13672">
    <property type="entry name" value="PP2C_2"/>
    <property type="match status" value="1"/>
</dbReference>
<dbReference type="Gene3D" id="3.60.40.10">
    <property type="entry name" value="PPM-type phosphatase domain"/>
    <property type="match status" value="1"/>
</dbReference>
<comment type="caution">
    <text evidence="2">The sequence shown here is derived from an EMBL/GenBank/DDBJ whole genome shotgun (WGS) entry which is preliminary data.</text>
</comment>
<evidence type="ECO:0000313" key="2">
    <source>
        <dbReference type="EMBL" id="GBC62801.1"/>
    </source>
</evidence>